<dbReference type="InterPro" id="IPR002698">
    <property type="entry name" value="FTHF_cligase"/>
</dbReference>
<dbReference type="OrthoDB" id="2015992at2759"/>
<keyword evidence="2 6" id="KW-0547">Nucleotide-binding</keyword>
<dbReference type="EC" id="6.3.3.2" evidence="5"/>
<evidence type="ECO:0000256" key="3">
    <source>
        <dbReference type="ARBA" id="ARBA00022840"/>
    </source>
</evidence>
<dbReference type="GeneID" id="25284706"/>
<dbReference type="PANTHER" id="PTHR23407:SF1">
    <property type="entry name" value="5-FORMYLTETRAHYDROFOLATE CYCLO-LIGASE"/>
    <property type="match status" value="1"/>
</dbReference>
<name>A0A072P3Z7_9EURO</name>
<feature type="binding site" evidence="6">
    <location>
        <position position="48"/>
    </location>
    <ligand>
        <name>substrate</name>
    </ligand>
</feature>
<dbReference type="AlphaFoldDB" id="A0A072P3Z7"/>
<dbReference type="GO" id="GO:0005524">
    <property type="term" value="F:ATP binding"/>
    <property type="evidence" value="ECO:0007669"/>
    <property type="project" value="UniProtKB-KW"/>
</dbReference>
<protein>
    <recommendedName>
        <fullName evidence="5">5-formyltetrahydrofolate cyclo-ligase</fullName>
        <ecNumber evidence="5">6.3.3.2</ecNumber>
    </recommendedName>
</protein>
<evidence type="ECO:0000256" key="2">
    <source>
        <dbReference type="ARBA" id="ARBA00022741"/>
    </source>
</evidence>
<feature type="binding site" evidence="6">
    <location>
        <position position="42"/>
    </location>
    <ligand>
        <name>substrate</name>
    </ligand>
</feature>
<dbReference type="EMBL" id="AMGV01000011">
    <property type="protein sequence ID" value="KEF54003.1"/>
    <property type="molecule type" value="Genomic_DNA"/>
</dbReference>
<dbReference type="GO" id="GO:0035999">
    <property type="term" value="P:tetrahydrofolate interconversion"/>
    <property type="evidence" value="ECO:0007669"/>
    <property type="project" value="TreeGrafter"/>
</dbReference>
<dbReference type="STRING" id="1182545.A0A072P3Z7"/>
<keyword evidence="8" id="KW-1185">Reference proteome</keyword>
<evidence type="ECO:0000313" key="8">
    <source>
        <dbReference type="Proteomes" id="UP000027920"/>
    </source>
</evidence>
<dbReference type="GO" id="GO:0009396">
    <property type="term" value="P:folic acid-containing compound biosynthetic process"/>
    <property type="evidence" value="ECO:0007669"/>
    <property type="project" value="TreeGrafter"/>
</dbReference>
<evidence type="ECO:0000256" key="5">
    <source>
        <dbReference type="ARBA" id="ARBA00038966"/>
    </source>
</evidence>
<dbReference type="InterPro" id="IPR037171">
    <property type="entry name" value="NagB/RpiA_transferase-like"/>
</dbReference>
<dbReference type="Proteomes" id="UP000027920">
    <property type="component" value="Unassembled WGS sequence"/>
</dbReference>
<comment type="catalytic activity">
    <reaction evidence="4">
        <text>(6S)-5-formyl-5,6,7,8-tetrahydrofolate + ATP = (6R)-5,10-methenyltetrahydrofolate + ADP + phosphate</text>
        <dbReference type="Rhea" id="RHEA:10488"/>
        <dbReference type="ChEBI" id="CHEBI:30616"/>
        <dbReference type="ChEBI" id="CHEBI:43474"/>
        <dbReference type="ChEBI" id="CHEBI:57455"/>
        <dbReference type="ChEBI" id="CHEBI:57457"/>
        <dbReference type="ChEBI" id="CHEBI:456216"/>
        <dbReference type="EC" id="6.3.3.2"/>
    </reaction>
</comment>
<evidence type="ECO:0000313" key="7">
    <source>
        <dbReference type="EMBL" id="KEF54003.1"/>
    </source>
</evidence>
<sequence>MYGALTVSQLDSSMLMMKAALITNRVLQSSVYQNAQSLAIFLSMPGREVSTRDIVLQALKDGKEVFVPYLHPGDTPKSRVMDMLQLQDEADFSSLTPDAWGIPSIPSDSVDRRRNALGGLGILNKATDGQTGYPKLHLIFMPAVAFDQSGQRLGHGKGFYDRYLETYKMTLESTQPAGRMPYLVGLALQPQILPVGENIPTNDDDWRVDQVTTGDD</sequence>
<dbReference type="SUPFAM" id="SSF100950">
    <property type="entry name" value="NagB/RpiA/CoA transferase-like"/>
    <property type="match status" value="1"/>
</dbReference>
<dbReference type="GO" id="GO:0030272">
    <property type="term" value="F:5-formyltetrahydrofolate cyclo-ligase activity"/>
    <property type="evidence" value="ECO:0007669"/>
    <property type="project" value="UniProtKB-EC"/>
</dbReference>
<dbReference type="PIRSF" id="PIRSF006806">
    <property type="entry name" value="FTHF_cligase"/>
    <property type="match status" value="1"/>
</dbReference>
<evidence type="ECO:0000256" key="6">
    <source>
        <dbReference type="PIRSR" id="PIRSR006806-1"/>
    </source>
</evidence>
<evidence type="ECO:0000256" key="1">
    <source>
        <dbReference type="ARBA" id="ARBA00010638"/>
    </source>
</evidence>
<dbReference type="Gene3D" id="3.40.50.10420">
    <property type="entry name" value="NagB/RpiA/CoA transferase-like"/>
    <property type="match status" value="1"/>
</dbReference>
<dbReference type="HOGENOM" id="CLU_066245_2_1_1"/>
<accession>A0A072P3Z7</accession>
<dbReference type="GO" id="GO:0005739">
    <property type="term" value="C:mitochondrion"/>
    <property type="evidence" value="ECO:0007669"/>
    <property type="project" value="TreeGrafter"/>
</dbReference>
<organism evidence="7 8">
    <name type="scientific">Exophiala aquamarina CBS 119918</name>
    <dbReference type="NCBI Taxonomy" id="1182545"/>
    <lineage>
        <taxon>Eukaryota</taxon>
        <taxon>Fungi</taxon>
        <taxon>Dikarya</taxon>
        <taxon>Ascomycota</taxon>
        <taxon>Pezizomycotina</taxon>
        <taxon>Eurotiomycetes</taxon>
        <taxon>Chaetothyriomycetidae</taxon>
        <taxon>Chaetothyriales</taxon>
        <taxon>Herpotrichiellaceae</taxon>
        <taxon>Exophiala</taxon>
    </lineage>
</organism>
<proteinExistence type="inferred from homology"/>
<gene>
    <name evidence="7" type="ORF">A1O9_09798</name>
</gene>
<dbReference type="RefSeq" id="XP_013256593.1">
    <property type="nucleotide sequence ID" value="XM_013401139.1"/>
</dbReference>
<comment type="caution">
    <text evidence="7">The sequence shown here is derived from an EMBL/GenBank/DDBJ whole genome shotgun (WGS) entry which is preliminary data.</text>
</comment>
<dbReference type="Pfam" id="PF01812">
    <property type="entry name" value="5-FTHF_cyc-lig"/>
    <property type="match status" value="1"/>
</dbReference>
<dbReference type="InterPro" id="IPR024185">
    <property type="entry name" value="FTHF_cligase-like_sf"/>
</dbReference>
<keyword evidence="3 6" id="KW-0067">ATP-binding</keyword>
<dbReference type="VEuPathDB" id="FungiDB:A1O9_09798"/>
<evidence type="ECO:0000256" key="4">
    <source>
        <dbReference type="ARBA" id="ARBA00036539"/>
    </source>
</evidence>
<feature type="binding site" evidence="6">
    <location>
        <begin position="152"/>
        <end position="160"/>
    </location>
    <ligand>
        <name>ATP</name>
        <dbReference type="ChEBI" id="CHEBI:30616"/>
    </ligand>
</feature>
<dbReference type="PANTHER" id="PTHR23407">
    <property type="entry name" value="ATPASE INHIBITOR/5-FORMYLTETRAHYDROFOLATE CYCLO-LIGASE"/>
    <property type="match status" value="1"/>
</dbReference>
<comment type="similarity">
    <text evidence="1">Belongs to the 5-formyltetrahydrofolate cyclo-ligase family.</text>
</comment>
<reference evidence="7 8" key="1">
    <citation type="submission" date="2013-03" db="EMBL/GenBank/DDBJ databases">
        <title>The Genome Sequence of Exophiala aquamarina CBS 119918.</title>
        <authorList>
            <consortium name="The Broad Institute Genomics Platform"/>
            <person name="Cuomo C."/>
            <person name="de Hoog S."/>
            <person name="Gorbushina A."/>
            <person name="Walker B."/>
            <person name="Young S.K."/>
            <person name="Zeng Q."/>
            <person name="Gargeya S."/>
            <person name="Fitzgerald M."/>
            <person name="Haas B."/>
            <person name="Abouelleil A."/>
            <person name="Allen A.W."/>
            <person name="Alvarado L."/>
            <person name="Arachchi H.M."/>
            <person name="Berlin A.M."/>
            <person name="Chapman S.B."/>
            <person name="Gainer-Dewar J."/>
            <person name="Goldberg J."/>
            <person name="Griggs A."/>
            <person name="Gujja S."/>
            <person name="Hansen M."/>
            <person name="Howarth C."/>
            <person name="Imamovic A."/>
            <person name="Ireland A."/>
            <person name="Larimer J."/>
            <person name="McCowan C."/>
            <person name="Murphy C."/>
            <person name="Pearson M."/>
            <person name="Poon T.W."/>
            <person name="Priest M."/>
            <person name="Roberts A."/>
            <person name="Saif S."/>
            <person name="Shea T."/>
            <person name="Sisk P."/>
            <person name="Sykes S."/>
            <person name="Wortman J."/>
            <person name="Nusbaum C."/>
            <person name="Birren B."/>
        </authorList>
    </citation>
    <scope>NUCLEOTIDE SEQUENCE [LARGE SCALE GENOMIC DNA]</scope>
    <source>
        <strain evidence="7 8">CBS 119918</strain>
    </source>
</reference>